<organism evidence="1 2">
    <name type="scientific">Dallia pectoralis</name>
    <name type="common">Alaska blackfish</name>
    <dbReference type="NCBI Taxonomy" id="75939"/>
    <lineage>
        <taxon>Eukaryota</taxon>
        <taxon>Metazoa</taxon>
        <taxon>Chordata</taxon>
        <taxon>Craniata</taxon>
        <taxon>Vertebrata</taxon>
        <taxon>Euteleostomi</taxon>
        <taxon>Actinopterygii</taxon>
        <taxon>Neopterygii</taxon>
        <taxon>Teleostei</taxon>
        <taxon>Protacanthopterygii</taxon>
        <taxon>Esociformes</taxon>
        <taxon>Umbridae</taxon>
        <taxon>Dallia</taxon>
    </lineage>
</organism>
<reference evidence="1" key="1">
    <citation type="submission" date="2021-05" db="EMBL/GenBank/DDBJ databases">
        <authorList>
            <person name="Pan Q."/>
            <person name="Jouanno E."/>
            <person name="Zahm M."/>
            <person name="Klopp C."/>
            <person name="Cabau C."/>
            <person name="Louis A."/>
            <person name="Berthelot C."/>
            <person name="Parey E."/>
            <person name="Roest Crollius H."/>
            <person name="Montfort J."/>
            <person name="Robinson-Rechavi M."/>
            <person name="Bouchez O."/>
            <person name="Lampietro C."/>
            <person name="Lopez Roques C."/>
            <person name="Donnadieu C."/>
            <person name="Postlethwait J."/>
            <person name="Bobe J."/>
            <person name="Dillon D."/>
            <person name="Chandos A."/>
            <person name="von Hippel F."/>
            <person name="Guiguen Y."/>
        </authorList>
    </citation>
    <scope>NUCLEOTIDE SEQUENCE</scope>
    <source>
        <strain evidence="1">YG-Jan2019</strain>
    </source>
</reference>
<dbReference type="Proteomes" id="UP001157502">
    <property type="component" value="Chromosome 26"/>
</dbReference>
<accession>A0ACC2FKS2</accession>
<sequence>MEQVDVGKCKSKCMSLFDLVGPCLFLLDVYLDVRMVLSFYQQEDYVFMGLLTFILLGSSLLVNTFSLLWYLYDNDGTETRKENCVKNICPLIILHAFLFGFLSRYAGVLKTLICGICCGVYDAAGQTSPKHDLSILLLFDAFSESAPQLVLMLTIIFQRGDVNLIPLLKAFGSAAALSFSVTMYHRSLRSFLPDKNEQSWGSSVLYFLWNLLLIGSRVAAVALFASVFPCYIAAHFLCSWMVLFLCAWRLHTDFMESTGGERLYKATIGIIWYFTWFNVVKGHTRSKRNIYHVWILVDNVILCGVWIWQMKKSPPYFHFSIDPVVIFMVVTLLYILGLCLMVIYYKYCHPILKQAECVERLKEPLKENDVDPIGFRSMGLADNSSEPPERVNRRMKNLADNFYYRPGSLMIP</sequence>
<comment type="caution">
    <text evidence="1">The sequence shown here is derived from an EMBL/GenBank/DDBJ whole genome shotgun (WGS) entry which is preliminary data.</text>
</comment>
<proteinExistence type="predicted"/>
<protein>
    <submittedName>
        <fullName evidence="1">Uncharacterized protein</fullName>
    </submittedName>
</protein>
<dbReference type="EMBL" id="CM055753">
    <property type="protein sequence ID" value="KAJ7991893.1"/>
    <property type="molecule type" value="Genomic_DNA"/>
</dbReference>
<name>A0ACC2FKS2_DALPE</name>
<gene>
    <name evidence="1" type="ORF">DPEC_G00288580</name>
</gene>
<evidence type="ECO:0000313" key="1">
    <source>
        <dbReference type="EMBL" id="KAJ7991893.1"/>
    </source>
</evidence>
<evidence type="ECO:0000313" key="2">
    <source>
        <dbReference type="Proteomes" id="UP001157502"/>
    </source>
</evidence>
<keyword evidence="2" id="KW-1185">Reference proteome</keyword>